<name>A0A0F9JB68_9ZZZZ</name>
<comment type="caution">
    <text evidence="1">The sequence shown here is derived from an EMBL/GenBank/DDBJ whole genome shotgun (WGS) entry which is preliminary data.</text>
</comment>
<protein>
    <submittedName>
        <fullName evidence="1">Uncharacterized protein</fullName>
    </submittedName>
</protein>
<dbReference type="EMBL" id="LAZR01016765">
    <property type="protein sequence ID" value="KKM03096.1"/>
    <property type="molecule type" value="Genomic_DNA"/>
</dbReference>
<sequence>MSVKKIVCDECKEKMTHRQPQFKDHGWAGISPCEVLVKFTVNHNTRNELDICDACAIKAIKKTAKELK</sequence>
<accession>A0A0F9JB68</accession>
<gene>
    <name evidence="1" type="ORF">LCGC14_1777860</name>
</gene>
<dbReference type="AlphaFoldDB" id="A0A0F9JB68"/>
<reference evidence="1" key="1">
    <citation type="journal article" date="2015" name="Nature">
        <title>Complex archaea that bridge the gap between prokaryotes and eukaryotes.</title>
        <authorList>
            <person name="Spang A."/>
            <person name="Saw J.H."/>
            <person name="Jorgensen S.L."/>
            <person name="Zaremba-Niedzwiedzka K."/>
            <person name="Martijn J."/>
            <person name="Lind A.E."/>
            <person name="van Eijk R."/>
            <person name="Schleper C."/>
            <person name="Guy L."/>
            <person name="Ettema T.J."/>
        </authorList>
    </citation>
    <scope>NUCLEOTIDE SEQUENCE</scope>
</reference>
<evidence type="ECO:0000313" key="1">
    <source>
        <dbReference type="EMBL" id="KKM03096.1"/>
    </source>
</evidence>
<proteinExistence type="predicted"/>
<organism evidence="1">
    <name type="scientific">marine sediment metagenome</name>
    <dbReference type="NCBI Taxonomy" id="412755"/>
    <lineage>
        <taxon>unclassified sequences</taxon>
        <taxon>metagenomes</taxon>
        <taxon>ecological metagenomes</taxon>
    </lineage>
</organism>